<dbReference type="GO" id="GO:0046872">
    <property type="term" value="F:metal ion binding"/>
    <property type="evidence" value="ECO:0007669"/>
    <property type="project" value="UniProtKB-KW"/>
</dbReference>
<evidence type="ECO:0000256" key="4">
    <source>
        <dbReference type="PROSITE-ProRule" id="PRU00433"/>
    </source>
</evidence>
<evidence type="ECO:0000259" key="7">
    <source>
        <dbReference type="PROSITE" id="PS51007"/>
    </source>
</evidence>
<dbReference type="EMBL" id="CP012673">
    <property type="protein sequence ID" value="AUX39894.1"/>
    <property type="molecule type" value="Genomic_DNA"/>
</dbReference>
<feature type="region of interest" description="Disordered" evidence="5">
    <location>
        <begin position="29"/>
        <end position="50"/>
    </location>
</feature>
<reference evidence="8 9" key="1">
    <citation type="submission" date="2015-09" db="EMBL/GenBank/DDBJ databases">
        <title>Sorangium comparison.</title>
        <authorList>
            <person name="Zaburannyi N."/>
            <person name="Bunk B."/>
            <person name="Overmann J."/>
            <person name="Mueller R."/>
        </authorList>
    </citation>
    <scope>NUCLEOTIDE SEQUENCE [LARGE SCALE GENOMIC DNA]</scope>
    <source>
        <strain evidence="8 9">So ce26</strain>
    </source>
</reference>
<dbReference type="PROSITE" id="PS51007">
    <property type="entry name" value="CYTC"/>
    <property type="match status" value="1"/>
</dbReference>
<dbReference type="SUPFAM" id="SSF46626">
    <property type="entry name" value="Cytochrome c"/>
    <property type="match status" value="1"/>
</dbReference>
<evidence type="ECO:0000256" key="1">
    <source>
        <dbReference type="ARBA" id="ARBA00022617"/>
    </source>
</evidence>
<dbReference type="PROSITE" id="PS51257">
    <property type="entry name" value="PROKAR_LIPOPROTEIN"/>
    <property type="match status" value="1"/>
</dbReference>
<name>A0A2L0EKT1_SORCE</name>
<dbReference type="GO" id="GO:0009055">
    <property type="term" value="F:electron transfer activity"/>
    <property type="evidence" value="ECO:0007669"/>
    <property type="project" value="InterPro"/>
</dbReference>
<proteinExistence type="predicted"/>
<evidence type="ECO:0000256" key="6">
    <source>
        <dbReference type="SAM" id="SignalP"/>
    </source>
</evidence>
<dbReference type="InterPro" id="IPR009056">
    <property type="entry name" value="Cyt_c-like_dom"/>
</dbReference>
<keyword evidence="2 4" id="KW-0479">Metal-binding</keyword>
<feature type="signal peptide" evidence="6">
    <location>
        <begin position="1"/>
        <end position="20"/>
    </location>
</feature>
<sequence>MRVRTVFLFCLAPFMIGALLGCGGGGGDDGSGNGSGTDPHDVGECPPDSAAQQAAGLQALETHCQVCHTKALTGTNRGTIPAEINVDDPESIQNEGGEMYESIVEGTMPQGGGKLPDATIEDIRVYLACEAE</sequence>
<dbReference type="Gene3D" id="1.10.760.10">
    <property type="entry name" value="Cytochrome c-like domain"/>
    <property type="match status" value="1"/>
</dbReference>
<dbReference type="Proteomes" id="UP000238348">
    <property type="component" value="Chromosome"/>
</dbReference>
<keyword evidence="6" id="KW-0732">Signal</keyword>
<dbReference type="AlphaFoldDB" id="A0A2L0EKT1"/>
<evidence type="ECO:0000313" key="9">
    <source>
        <dbReference type="Proteomes" id="UP000238348"/>
    </source>
</evidence>
<evidence type="ECO:0000313" key="8">
    <source>
        <dbReference type="EMBL" id="AUX39894.1"/>
    </source>
</evidence>
<evidence type="ECO:0000256" key="5">
    <source>
        <dbReference type="SAM" id="MobiDB-lite"/>
    </source>
</evidence>
<organism evidence="8 9">
    <name type="scientific">Sorangium cellulosum</name>
    <name type="common">Polyangium cellulosum</name>
    <dbReference type="NCBI Taxonomy" id="56"/>
    <lineage>
        <taxon>Bacteria</taxon>
        <taxon>Pseudomonadati</taxon>
        <taxon>Myxococcota</taxon>
        <taxon>Polyangia</taxon>
        <taxon>Polyangiales</taxon>
        <taxon>Polyangiaceae</taxon>
        <taxon>Sorangium</taxon>
    </lineage>
</organism>
<gene>
    <name evidence="8" type="ORF">SOCE26_012890</name>
</gene>
<dbReference type="RefSeq" id="WP_159396705.1">
    <property type="nucleotide sequence ID" value="NZ_CP012673.1"/>
</dbReference>
<evidence type="ECO:0000256" key="2">
    <source>
        <dbReference type="ARBA" id="ARBA00022723"/>
    </source>
</evidence>
<keyword evidence="1 4" id="KW-0349">Heme</keyword>
<feature type="chain" id="PRO_5014979326" description="Cytochrome c domain-containing protein" evidence="6">
    <location>
        <begin position="21"/>
        <end position="132"/>
    </location>
</feature>
<dbReference type="InterPro" id="IPR036909">
    <property type="entry name" value="Cyt_c-like_dom_sf"/>
</dbReference>
<keyword evidence="3 4" id="KW-0408">Iron</keyword>
<dbReference type="OrthoDB" id="5520941at2"/>
<feature type="domain" description="Cytochrome c" evidence="7">
    <location>
        <begin position="51"/>
        <end position="131"/>
    </location>
</feature>
<accession>A0A2L0EKT1</accession>
<evidence type="ECO:0000256" key="3">
    <source>
        <dbReference type="ARBA" id="ARBA00023004"/>
    </source>
</evidence>
<protein>
    <recommendedName>
        <fullName evidence="7">Cytochrome c domain-containing protein</fullName>
    </recommendedName>
</protein>
<dbReference type="GO" id="GO:0020037">
    <property type="term" value="F:heme binding"/>
    <property type="evidence" value="ECO:0007669"/>
    <property type="project" value="InterPro"/>
</dbReference>